<dbReference type="RefSeq" id="WP_077846536.1">
    <property type="nucleotide sequence ID" value="NZ_LZZM01000083.1"/>
</dbReference>
<dbReference type="Proteomes" id="UP000190890">
    <property type="component" value="Unassembled WGS sequence"/>
</dbReference>
<organism evidence="2 3">
    <name type="scientific">Clostridium puniceum</name>
    <dbReference type="NCBI Taxonomy" id="29367"/>
    <lineage>
        <taxon>Bacteria</taxon>
        <taxon>Bacillati</taxon>
        <taxon>Bacillota</taxon>
        <taxon>Clostridia</taxon>
        <taxon>Eubacteriales</taxon>
        <taxon>Clostridiaceae</taxon>
        <taxon>Clostridium</taxon>
    </lineage>
</organism>
<reference evidence="2 3" key="1">
    <citation type="submission" date="2016-05" db="EMBL/GenBank/DDBJ databases">
        <title>Microbial solvent formation.</title>
        <authorList>
            <person name="Poehlein A."/>
            <person name="Montoya Solano J.D."/>
            <person name="Flitsch S."/>
            <person name="Krabben P."/>
            <person name="Duerre P."/>
            <person name="Daniel R."/>
        </authorList>
    </citation>
    <scope>NUCLEOTIDE SEQUENCE [LARGE SCALE GENOMIC DNA]</scope>
    <source>
        <strain evidence="2 3">DSM 2619</strain>
    </source>
</reference>
<feature type="coiled-coil region" evidence="1">
    <location>
        <begin position="13"/>
        <end position="47"/>
    </location>
</feature>
<evidence type="ECO:0000313" key="3">
    <source>
        <dbReference type="Proteomes" id="UP000190890"/>
    </source>
</evidence>
<dbReference type="AlphaFoldDB" id="A0A1S8TS92"/>
<sequence length="62" mass="7316">MSYATDIRKDGEIKRLKTKCKHASEVLEQIEESMSVLDLTLDEQKEDLIKWIDSVREYLSKE</sequence>
<accession>A0A1S8TS92</accession>
<keyword evidence="1" id="KW-0175">Coiled coil</keyword>
<gene>
    <name evidence="2" type="ORF">CLPUN_13270</name>
</gene>
<evidence type="ECO:0000256" key="1">
    <source>
        <dbReference type="SAM" id="Coils"/>
    </source>
</evidence>
<comment type="caution">
    <text evidence="2">The sequence shown here is derived from an EMBL/GenBank/DDBJ whole genome shotgun (WGS) entry which is preliminary data.</text>
</comment>
<proteinExistence type="predicted"/>
<keyword evidence="3" id="KW-1185">Reference proteome</keyword>
<name>A0A1S8TS92_9CLOT</name>
<dbReference type="OrthoDB" id="1940700at2"/>
<protein>
    <submittedName>
        <fullName evidence="2">Uncharacterized protein</fullName>
    </submittedName>
</protein>
<evidence type="ECO:0000313" key="2">
    <source>
        <dbReference type="EMBL" id="OOM80479.1"/>
    </source>
</evidence>
<dbReference type="EMBL" id="LZZM01000083">
    <property type="protein sequence ID" value="OOM80479.1"/>
    <property type="molecule type" value="Genomic_DNA"/>
</dbReference>